<feature type="compositionally biased region" description="Low complexity" evidence="1">
    <location>
        <begin position="118"/>
        <end position="134"/>
    </location>
</feature>
<feature type="compositionally biased region" description="Basic and acidic residues" evidence="1">
    <location>
        <begin position="163"/>
        <end position="177"/>
    </location>
</feature>
<protein>
    <submittedName>
        <fullName evidence="2">Uncharacterized protein</fullName>
    </submittedName>
</protein>
<feature type="compositionally biased region" description="Polar residues" evidence="1">
    <location>
        <begin position="149"/>
        <end position="159"/>
    </location>
</feature>
<evidence type="ECO:0000256" key="1">
    <source>
        <dbReference type="SAM" id="MobiDB-lite"/>
    </source>
</evidence>
<organism evidence="2 3">
    <name type="scientific">Tilletia horrida</name>
    <dbReference type="NCBI Taxonomy" id="155126"/>
    <lineage>
        <taxon>Eukaryota</taxon>
        <taxon>Fungi</taxon>
        <taxon>Dikarya</taxon>
        <taxon>Basidiomycota</taxon>
        <taxon>Ustilaginomycotina</taxon>
        <taxon>Exobasidiomycetes</taxon>
        <taxon>Tilletiales</taxon>
        <taxon>Tilletiaceae</taxon>
        <taxon>Tilletia</taxon>
    </lineage>
</organism>
<name>A0AAN6JGR2_9BASI</name>
<feature type="region of interest" description="Disordered" evidence="1">
    <location>
        <begin position="107"/>
        <end position="177"/>
    </location>
</feature>
<proteinExistence type="predicted"/>
<evidence type="ECO:0000313" key="2">
    <source>
        <dbReference type="EMBL" id="KAK0519500.1"/>
    </source>
</evidence>
<evidence type="ECO:0000313" key="3">
    <source>
        <dbReference type="Proteomes" id="UP001176521"/>
    </source>
</evidence>
<sequence>MPTSTLVRSDSDPKADSIQVAVDAFKALLMCLDAIDFVVKGPWPAHRRIFTSPAWPVVASAMEEYAFQEVLRSESFRPGIDAKDALRLVSLAKRIFASGSYVPWRAKANPHKRPPAVSISPAASGSFGAASNSSMKPLAKKKKTTKTTPGSFTASSQSPAKKARLEPHLEPAKRSAP</sequence>
<comment type="caution">
    <text evidence="2">The sequence shown here is derived from an EMBL/GenBank/DDBJ whole genome shotgun (WGS) entry which is preliminary data.</text>
</comment>
<reference evidence="2" key="1">
    <citation type="journal article" date="2023" name="PhytoFront">
        <title>Draft Genome Resources of Seven Strains of Tilletia horrida, Causal Agent of Kernel Smut of Rice.</title>
        <authorList>
            <person name="Khanal S."/>
            <person name="Antony Babu S."/>
            <person name="Zhou X.G."/>
        </authorList>
    </citation>
    <scope>NUCLEOTIDE SEQUENCE</scope>
    <source>
        <strain evidence="2">TX3</strain>
    </source>
</reference>
<gene>
    <name evidence="2" type="ORF">OC842_007433</name>
</gene>
<accession>A0AAN6JGR2</accession>
<dbReference type="EMBL" id="JAPDMQ010000971">
    <property type="protein sequence ID" value="KAK0519500.1"/>
    <property type="molecule type" value="Genomic_DNA"/>
</dbReference>
<dbReference type="AlphaFoldDB" id="A0AAN6JGR2"/>
<dbReference type="Proteomes" id="UP001176521">
    <property type="component" value="Unassembled WGS sequence"/>
</dbReference>
<keyword evidence="3" id="KW-1185">Reference proteome</keyword>